<feature type="region of interest" description="Disordered" evidence="1">
    <location>
        <begin position="395"/>
        <end position="420"/>
    </location>
</feature>
<feature type="region of interest" description="Disordered" evidence="1">
    <location>
        <begin position="1"/>
        <end position="43"/>
    </location>
</feature>
<feature type="region of interest" description="Disordered" evidence="1">
    <location>
        <begin position="85"/>
        <end position="118"/>
    </location>
</feature>
<evidence type="ECO:0000313" key="3">
    <source>
        <dbReference type="Proteomes" id="UP000037035"/>
    </source>
</evidence>
<feature type="region of interest" description="Disordered" evidence="1">
    <location>
        <begin position="338"/>
        <end position="377"/>
    </location>
</feature>
<dbReference type="AlphaFoldDB" id="A0A0L6UIH3"/>
<evidence type="ECO:0000256" key="1">
    <source>
        <dbReference type="SAM" id="MobiDB-lite"/>
    </source>
</evidence>
<keyword evidence="3" id="KW-1185">Reference proteome</keyword>
<reference evidence="2 3" key="1">
    <citation type="submission" date="2015-08" db="EMBL/GenBank/DDBJ databases">
        <title>Next Generation Sequencing and Analysis of the Genome of Puccinia sorghi L Schw, the Causal Agent of Maize Common Rust.</title>
        <authorList>
            <person name="Rochi L."/>
            <person name="Burguener G."/>
            <person name="Darino M."/>
            <person name="Turjanski A."/>
            <person name="Kreff E."/>
            <person name="Dieguez M.J."/>
            <person name="Sacco F."/>
        </authorList>
    </citation>
    <scope>NUCLEOTIDE SEQUENCE [LARGE SCALE GENOMIC DNA]</scope>
    <source>
        <strain evidence="2 3">RO10H11247</strain>
    </source>
</reference>
<name>A0A0L6UIH3_9BASI</name>
<proteinExistence type="predicted"/>
<feature type="compositionally biased region" description="Polar residues" evidence="1">
    <location>
        <begin position="403"/>
        <end position="414"/>
    </location>
</feature>
<feature type="compositionally biased region" description="Basic and acidic residues" evidence="1">
    <location>
        <begin position="338"/>
        <end position="351"/>
    </location>
</feature>
<protein>
    <submittedName>
        <fullName evidence="2">Uncharacterized protein</fullName>
    </submittedName>
</protein>
<feature type="non-terminal residue" evidence="2">
    <location>
        <position position="1"/>
    </location>
</feature>
<evidence type="ECO:0000313" key="2">
    <source>
        <dbReference type="EMBL" id="KNZ48318.1"/>
    </source>
</evidence>
<dbReference type="OrthoDB" id="2507115at2759"/>
<comment type="caution">
    <text evidence="2">The sequence shown here is derived from an EMBL/GenBank/DDBJ whole genome shotgun (WGS) entry which is preliminary data.</text>
</comment>
<sequence length="456" mass="50402">SSQPSSQRCALLTGYKPSESRKRGRHVSQPIGSTHNRSSSEARGFDVESGAKQMHNLFNRHFGSKSTSQKTDNVTQYRENVPQININKGTPQAPRTTKPLPISSRAADKAAATSVDDKQPLLAEHRPSIQLVDHELLQQFMLFKKMTQLSKLANLEVNGDNYQTWVVMLQQALSGTLLRPIDLLSNDLQLSETDDMLLKIVLTSTVDDGIKVGVAECKTGLAGFHMISGTFTICSRTSHLSIVQELLDLCFNLYDKFADLDSHFRKVENLTKRLTCSGFEVTEESLTGLFFQLSLPNPESYPFVNVSRQLDFRMEARDYKVTNADLLHLAKTELSLFRESKKTNNDRRPEKAPATNPSESQQTSGQPSPGANKGSSGSFGHITKWCPKCQTRDHASAECPKNSAPTQASSSQRNAMAPPCPTFSINSATLEEVAVTHQNNIDPTVQSIRAHSVNPE</sequence>
<accession>A0A0L6UIH3</accession>
<dbReference type="VEuPathDB" id="FungiDB:VP01_5759g1"/>
<dbReference type="EMBL" id="LAVV01011006">
    <property type="protein sequence ID" value="KNZ48318.1"/>
    <property type="molecule type" value="Genomic_DNA"/>
</dbReference>
<organism evidence="2 3">
    <name type="scientific">Puccinia sorghi</name>
    <dbReference type="NCBI Taxonomy" id="27349"/>
    <lineage>
        <taxon>Eukaryota</taxon>
        <taxon>Fungi</taxon>
        <taxon>Dikarya</taxon>
        <taxon>Basidiomycota</taxon>
        <taxon>Pucciniomycotina</taxon>
        <taxon>Pucciniomycetes</taxon>
        <taxon>Pucciniales</taxon>
        <taxon>Pucciniaceae</taxon>
        <taxon>Puccinia</taxon>
    </lineage>
</organism>
<dbReference type="Proteomes" id="UP000037035">
    <property type="component" value="Unassembled WGS sequence"/>
</dbReference>
<gene>
    <name evidence="2" type="ORF">VP01_5759g1</name>
</gene>
<feature type="compositionally biased region" description="Polar residues" evidence="1">
    <location>
        <begin position="355"/>
        <end position="377"/>
    </location>
</feature>
<feature type="non-terminal residue" evidence="2">
    <location>
        <position position="456"/>
    </location>
</feature>
<feature type="compositionally biased region" description="Polar residues" evidence="1">
    <location>
        <begin position="85"/>
        <end position="95"/>
    </location>
</feature>